<evidence type="ECO:0000256" key="2">
    <source>
        <dbReference type="ARBA" id="ARBA00007163"/>
    </source>
</evidence>
<dbReference type="SUPFAM" id="SSF57959">
    <property type="entry name" value="Leucine zipper domain"/>
    <property type="match status" value="1"/>
</dbReference>
<dbReference type="GO" id="GO:0003700">
    <property type="term" value="F:DNA-binding transcription factor activity"/>
    <property type="evidence" value="ECO:0007669"/>
    <property type="project" value="InterPro"/>
</dbReference>
<dbReference type="InterPro" id="IPR046347">
    <property type="entry name" value="bZIP_sf"/>
</dbReference>
<dbReference type="PANTHER" id="PTHR45693:SF15">
    <property type="entry name" value="TGACG-SEQUENCE-SPECIFIC DNA-BINDING PROTEIN TGA-2.1"/>
    <property type="match status" value="1"/>
</dbReference>
<evidence type="ECO:0000256" key="4">
    <source>
        <dbReference type="ARBA" id="ARBA00023125"/>
    </source>
</evidence>
<evidence type="ECO:0000313" key="12">
    <source>
        <dbReference type="EMBL" id="KVI03413.1"/>
    </source>
</evidence>
<evidence type="ECO:0000256" key="6">
    <source>
        <dbReference type="ARBA" id="ARBA00023163"/>
    </source>
</evidence>
<evidence type="ECO:0000313" key="13">
    <source>
        <dbReference type="Proteomes" id="UP000243975"/>
    </source>
</evidence>
<dbReference type="GO" id="GO:0043565">
    <property type="term" value="F:sequence-specific DNA binding"/>
    <property type="evidence" value="ECO:0007669"/>
    <property type="project" value="InterPro"/>
</dbReference>
<dbReference type="PANTHER" id="PTHR45693">
    <property type="entry name" value="TRANSCRIPTION FACTOR TGA9"/>
    <property type="match status" value="1"/>
</dbReference>
<feature type="region of interest" description="Disordered" evidence="9">
    <location>
        <begin position="110"/>
        <end position="175"/>
    </location>
</feature>
<comment type="similarity">
    <text evidence="2">Belongs to the bZIP family.</text>
</comment>
<keyword evidence="4" id="KW-0238">DNA-binding</keyword>
<evidence type="ECO:0000256" key="9">
    <source>
        <dbReference type="SAM" id="MobiDB-lite"/>
    </source>
</evidence>
<reference evidence="12 13" key="1">
    <citation type="journal article" date="2016" name="Sci. Rep.">
        <title>The genome sequence of the outbreeding globe artichoke constructed de novo incorporating a phase-aware low-pass sequencing strategy of F1 progeny.</title>
        <authorList>
            <person name="Scaglione D."/>
            <person name="Reyes-Chin-Wo S."/>
            <person name="Acquadro A."/>
            <person name="Froenicke L."/>
            <person name="Portis E."/>
            <person name="Beitel C."/>
            <person name="Tirone M."/>
            <person name="Mauro R."/>
            <person name="Lo Monaco A."/>
            <person name="Mauromicale G."/>
            <person name="Faccioli P."/>
            <person name="Cattivelli L."/>
            <person name="Rieseberg L."/>
            <person name="Michelmore R."/>
            <person name="Lanteri S."/>
        </authorList>
    </citation>
    <scope>NUCLEOTIDE SEQUENCE [LARGE SCALE GENOMIC DNA]</scope>
    <source>
        <strain evidence="12">2C</strain>
    </source>
</reference>
<feature type="coiled-coil region" evidence="8">
    <location>
        <begin position="177"/>
        <end position="204"/>
    </location>
</feature>
<feature type="domain" description="BZIP" evidence="10">
    <location>
        <begin position="156"/>
        <end position="200"/>
    </location>
</feature>
<keyword evidence="3" id="KW-0805">Transcription regulation</keyword>
<dbReference type="Gene3D" id="1.20.5.170">
    <property type="match status" value="1"/>
</dbReference>
<feature type="region of interest" description="Disordered" evidence="9">
    <location>
        <begin position="1"/>
        <end position="47"/>
    </location>
</feature>
<feature type="domain" description="DOG1" evidence="11">
    <location>
        <begin position="223"/>
        <end position="450"/>
    </location>
</feature>
<keyword evidence="6" id="KW-0804">Transcription</keyword>
<evidence type="ECO:0000256" key="8">
    <source>
        <dbReference type="SAM" id="Coils"/>
    </source>
</evidence>
<dbReference type="STRING" id="59895.A0A103Y6G9"/>
<dbReference type="PROSITE" id="PS51806">
    <property type="entry name" value="DOG1"/>
    <property type="match status" value="1"/>
</dbReference>
<feature type="compositionally biased region" description="Polar residues" evidence="9">
    <location>
        <begin position="12"/>
        <end position="46"/>
    </location>
</feature>
<sequence length="453" mass="50055">MGSKSLKVGGKANSSVGGSMPSFVSQIPISNSNGTEGNTGHSSRVSNLVAPEQSLGFRGGVYNSTSLIDQAVHPDLQFGTYEKMFQGQNRSQSNQVSNSGGNREAWLESNLADGSPHTDTSTEMDPDDKNQGFDIDPSNPFLASGSSDKQKEKFPEQKTLRRLAQNREAARKSRLRKKAYVQQLENSRMKLTQLEQEVQRARKQGVVISNSGDQSQPNGGNGSLAFVAEYSRWLEEQSKHINELRTAVTSYRSDGELRSIVENATSHFNDIFRLKRTAAKADVFHIIYGMWTSPAERCFLWIGGFRSSELLKASPPNLQQPRLLVSHLEPLTEQQLASIDHLQQTSLQAEEALSQGMDALQQSLAETLSSDAPVVPAGSSGMANYMGQMAMAMGKLGTLENFLRQADHLREKTLQQMHTILTTRQSARALLAIYDYFSRLRALSSLWLARPQQ</sequence>
<dbReference type="Proteomes" id="UP000243975">
    <property type="component" value="Unassembled WGS sequence"/>
</dbReference>
<protein>
    <recommendedName>
        <fullName evidence="14">Basic-leucine zipper domain-containing protein</fullName>
    </recommendedName>
</protein>
<evidence type="ECO:0008006" key="14">
    <source>
        <dbReference type="Google" id="ProtNLM"/>
    </source>
</evidence>
<keyword evidence="8" id="KW-0175">Coiled coil</keyword>
<evidence type="ECO:0000256" key="7">
    <source>
        <dbReference type="ARBA" id="ARBA00023242"/>
    </source>
</evidence>
<dbReference type="GO" id="GO:0005634">
    <property type="term" value="C:nucleus"/>
    <property type="evidence" value="ECO:0007669"/>
    <property type="project" value="UniProtKB-SubCell"/>
</dbReference>
<comment type="caution">
    <text evidence="12">The sequence shown here is derived from an EMBL/GenBank/DDBJ whole genome shotgun (WGS) entry which is preliminary data.</text>
</comment>
<evidence type="ECO:0000259" key="11">
    <source>
        <dbReference type="PROSITE" id="PS51806"/>
    </source>
</evidence>
<dbReference type="GO" id="GO:0006351">
    <property type="term" value="P:DNA-templated transcription"/>
    <property type="evidence" value="ECO:0007669"/>
    <property type="project" value="InterPro"/>
</dbReference>
<proteinExistence type="inferred from homology"/>
<dbReference type="PROSITE" id="PS50217">
    <property type="entry name" value="BZIP"/>
    <property type="match status" value="1"/>
</dbReference>
<accession>A0A103Y6G9</accession>
<dbReference type="Pfam" id="PF00170">
    <property type="entry name" value="bZIP_1"/>
    <property type="match status" value="1"/>
</dbReference>
<name>A0A103Y6G9_CYNCS</name>
<dbReference type="SMART" id="SM00338">
    <property type="entry name" value="BRLZ"/>
    <property type="match status" value="1"/>
</dbReference>
<dbReference type="Gramene" id="KVI03413">
    <property type="protein sequence ID" value="KVI03413"/>
    <property type="gene ID" value="Ccrd_018287"/>
</dbReference>
<keyword evidence="7" id="KW-0539">Nucleus</keyword>
<dbReference type="PROSITE" id="PS00036">
    <property type="entry name" value="BZIP_BASIC"/>
    <property type="match status" value="1"/>
</dbReference>
<dbReference type="FunFam" id="1.20.5.170:FF:000019">
    <property type="entry name" value="BZIP family transcription factor"/>
    <property type="match status" value="1"/>
</dbReference>
<dbReference type="AlphaFoldDB" id="A0A103Y6G9"/>
<dbReference type="OMA" id="SSGMANY"/>
<dbReference type="Pfam" id="PF14144">
    <property type="entry name" value="DOG1"/>
    <property type="match status" value="1"/>
</dbReference>
<dbReference type="EMBL" id="LEKV01002354">
    <property type="protein sequence ID" value="KVI03413.1"/>
    <property type="molecule type" value="Genomic_DNA"/>
</dbReference>
<feature type="compositionally biased region" description="Basic and acidic residues" evidence="9">
    <location>
        <begin position="148"/>
        <end position="159"/>
    </location>
</feature>
<gene>
    <name evidence="12" type="ORF">Ccrd_018287</name>
</gene>
<keyword evidence="13" id="KW-1185">Reference proteome</keyword>
<evidence type="ECO:0000256" key="3">
    <source>
        <dbReference type="ARBA" id="ARBA00023015"/>
    </source>
</evidence>
<dbReference type="InterPro" id="IPR025422">
    <property type="entry name" value="TGA_domain"/>
</dbReference>
<evidence type="ECO:0000256" key="1">
    <source>
        <dbReference type="ARBA" id="ARBA00004123"/>
    </source>
</evidence>
<organism evidence="12 13">
    <name type="scientific">Cynara cardunculus var. scolymus</name>
    <name type="common">Globe artichoke</name>
    <name type="synonym">Cynara scolymus</name>
    <dbReference type="NCBI Taxonomy" id="59895"/>
    <lineage>
        <taxon>Eukaryota</taxon>
        <taxon>Viridiplantae</taxon>
        <taxon>Streptophyta</taxon>
        <taxon>Embryophyta</taxon>
        <taxon>Tracheophyta</taxon>
        <taxon>Spermatophyta</taxon>
        <taxon>Magnoliopsida</taxon>
        <taxon>eudicotyledons</taxon>
        <taxon>Gunneridae</taxon>
        <taxon>Pentapetalae</taxon>
        <taxon>asterids</taxon>
        <taxon>campanulids</taxon>
        <taxon>Asterales</taxon>
        <taxon>Asteraceae</taxon>
        <taxon>Carduoideae</taxon>
        <taxon>Cardueae</taxon>
        <taxon>Carduinae</taxon>
        <taxon>Cynara</taxon>
    </lineage>
</organism>
<evidence type="ECO:0000259" key="10">
    <source>
        <dbReference type="PROSITE" id="PS50217"/>
    </source>
</evidence>
<keyword evidence="5" id="KW-0010">Activator</keyword>
<evidence type="ECO:0000256" key="5">
    <source>
        <dbReference type="ARBA" id="ARBA00023159"/>
    </source>
</evidence>
<comment type="subcellular location">
    <subcellularLocation>
        <location evidence="1">Nucleus</location>
    </subcellularLocation>
</comment>
<dbReference type="InterPro" id="IPR004827">
    <property type="entry name" value="bZIP"/>
</dbReference>